<dbReference type="Pfam" id="PF08545">
    <property type="entry name" value="ACP_syn_III"/>
    <property type="match status" value="1"/>
</dbReference>
<evidence type="ECO:0000256" key="10">
    <source>
        <dbReference type="ARBA" id="ARBA00023268"/>
    </source>
</evidence>
<evidence type="ECO:0000256" key="12">
    <source>
        <dbReference type="ARBA" id="ARBA00051096"/>
    </source>
</evidence>
<comment type="subcellular location">
    <subcellularLocation>
        <location evidence="13">Cytoplasm</location>
    </subcellularLocation>
</comment>
<keyword evidence="17" id="KW-1185">Reference proteome</keyword>
<reference evidence="16" key="1">
    <citation type="submission" date="2017-05" db="EMBL/GenBank/DDBJ databases">
        <authorList>
            <person name="Varghese N."/>
            <person name="Submissions S."/>
        </authorList>
    </citation>
    <scope>NUCLEOTIDE SEQUENCE</scope>
    <source>
        <strain evidence="16">DSM 18763</strain>
    </source>
</reference>
<evidence type="ECO:0000313" key="16">
    <source>
        <dbReference type="EMBL" id="SMP02972.1"/>
    </source>
</evidence>
<dbReference type="AlphaFoldDB" id="A0AA45WJC0"/>
<comment type="similarity">
    <text evidence="2 13">Belongs to the thiolase-like superfamily. FabH family.</text>
</comment>
<keyword evidence="6 13" id="KW-0808">Transferase</keyword>
<keyword evidence="10 13" id="KW-0511">Multifunctional enzyme</keyword>
<evidence type="ECO:0000259" key="14">
    <source>
        <dbReference type="Pfam" id="PF08541"/>
    </source>
</evidence>
<accession>A0AA45WJC0</accession>
<sequence length="311" mass="34080">MFKSKITGIGMYVPERVLTNFDLEKFLDTSDEWITTRTGIKERRIAEEWTKASDLAVNASKIAIQEAGISEKDIDVVIVATSTPDMTFPSTACFLADKLDCNKPMAFDISAACSGFIYGLTLGDTFIKSGKAENVLVVGTEVFSHIIDWSDRTTAVLFGDGAGAVVLSKGNDESDILSTVMKSDGSNWNLLHCPVGEKLRMQGRETFKLAVRNMEVACNKALSKAGIKKEDIKLVIPHQANIRIINALAEKLEIPQEKVYSNIHKYGNTSAASIPIAMYEAYKEGKFERGDYILLTAFGGGLTWGAIVIKF</sequence>
<dbReference type="GO" id="GO:0006633">
    <property type="term" value="P:fatty acid biosynthetic process"/>
    <property type="evidence" value="ECO:0007669"/>
    <property type="project" value="UniProtKB-UniRule"/>
</dbReference>
<dbReference type="HAMAP" id="MF_01815">
    <property type="entry name" value="FabH"/>
    <property type="match status" value="1"/>
</dbReference>
<dbReference type="NCBIfam" id="TIGR00747">
    <property type="entry name" value="fabH"/>
    <property type="match status" value="1"/>
</dbReference>
<comment type="pathway">
    <text evidence="1 13">Lipid metabolism; fatty acid biosynthesis.</text>
</comment>
<dbReference type="RefSeq" id="WP_265133404.1">
    <property type="nucleotide sequence ID" value="NZ_FXTX01000002.1"/>
</dbReference>
<comment type="catalytic activity">
    <reaction evidence="12">
        <text>malonyl-[ACP] + acetyl-CoA + H(+) = 3-oxobutanoyl-[ACP] + CO2 + CoA</text>
        <dbReference type="Rhea" id="RHEA:12080"/>
        <dbReference type="Rhea" id="RHEA-COMP:9623"/>
        <dbReference type="Rhea" id="RHEA-COMP:9625"/>
        <dbReference type="ChEBI" id="CHEBI:15378"/>
        <dbReference type="ChEBI" id="CHEBI:16526"/>
        <dbReference type="ChEBI" id="CHEBI:57287"/>
        <dbReference type="ChEBI" id="CHEBI:57288"/>
        <dbReference type="ChEBI" id="CHEBI:78449"/>
        <dbReference type="ChEBI" id="CHEBI:78450"/>
        <dbReference type="EC" id="2.3.1.180"/>
    </reaction>
    <physiologicalReaction direction="left-to-right" evidence="12">
        <dbReference type="Rhea" id="RHEA:12081"/>
    </physiologicalReaction>
</comment>
<evidence type="ECO:0000256" key="4">
    <source>
        <dbReference type="ARBA" id="ARBA00022490"/>
    </source>
</evidence>
<feature type="region of interest" description="ACP-binding" evidence="13">
    <location>
        <begin position="239"/>
        <end position="243"/>
    </location>
</feature>
<feature type="active site" evidence="13">
    <location>
        <position position="238"/>
    </location>
</feature>
<evidence type="ECO:0000256" key="5">
    <source>
        <dbReference type="ARBA" id="ARBA00022516"/>
    </source>
</evidence>
<dbReference type="Proteomes" id="UP001157947">
    <property type="component" value="Unassembled WGS sequence"/>
</dbReference>
<evidence type="ECO:0000256" key="8">
    <source>
        <dbReference type="ARBA" id="ARBA00023098"/>
    </source>
</evidence>
<dbReference type="InterPro" id="IPR004655">
    <property type="entry name" value="FabH"/>
</dbReference>
<dbReference type="PANTHER" id="PTHR34069">
    <property type="entry name" value="3-OXOACYL-[ACYL-CARRIER-PROTEIN] SYNTHASE 3"/>
    <property type="match status" value="1"/>
</dbReference>
<evidence type="ECO:0000256" key="2">
    <source>
        <dbReference type="ARBA" id="ARBA00008642"/>
    </source>
</evidence>
<dbReference type="Gene3D" id="3.40.47.10">
    <property type="match status" value="1"/>
</dbReference>
<dbReference type="Pfam" id="PF08541">
    <property type="entry name" value="ACP_syn_III_C"/>
    <property type="match status" value="1"/>
</dbReference>
<feature type="active site" evidence="13">
    <location>
        <position position="268"/>
    </location>
</feature>
<evidence type="ECO:0000313" key="17">
    <source>
        <dbReference type="Proteomes" id="UP001157947"/>
    </source>
</evidence>
<dbReference type="CDD" id="cd00830">
    <property type="entry name" value="KAS_III"/>
    <property type="match status" value="1"/>
</dbReference>
<name>A0AA45WJC0_9AQUI</name>
<evidence type="ECO:0000256" key="13">
    <source>
        <dbReference type="HAMAP-Rule" id="MF_01815"/>
    </source>
</evidence>
<keyword evidence="8 13" id="KW-0443">Lipid metabolism</keyword>
<dbReference type="PANTHER" id="PTHR34069:SF2">
    <property type="entry name" value="BETA-KETOACYL-[ACYL-CARRIER-PROTEIN] SYNTHASE III"/>
    <property type="match status" value="1"/>
</dbReference>
<keyword evidence="11 13" id="KW-0012">Acyltransferase</keyword>
<protein>
    <recommendedName>
        <fullName evidence="3 13">Beta-ketoacyl-[acyl-carrier-protein] synthase III</fullName>
        <shortName evidence="13">Beta-ketoacyl-ACP synthase III</shortName>
        <shortName evidence="13">KAS III</shortName>
        <ecNumber evidence="3 13">2.3.1.180</ecNumber>
    </recommendedName>
    <alternativeName>
        <fullName evidence="13">3-oxoacyl-[acyl-carrier-protein] synthase 3</fullName>
    </alternativeName>
    <alternativeName>
        <fullName evidence="13">3-oxoacyl-[acyl-carrier-protein] synthase III</fullName>
    </alternativeName>
</protein>
<evidence type="ECO:0000256" key="3">
    <source>
        <dbReference type="ARBA" id="ARBA00012333"/>
    </source>
</evidence>
<proteinExistence type="inferred from homology"/>
<dbReference type="NCBIfam" id="NF006829">
    <property type="entry name" value="PRK09352.1"/>
    <property type="match status" value="1"/>
</dbReference>
<feature type="domain" description="Beta-ketoacyl-[acyl-carrier-protein] synthase III C-terminal" evidence="14">
    <location>
        <begin position="222"/>
        <end position="310"/>
    </location>
</feature>
<evidence type="ECO:0000256" key="7">
    <source>
        <dbReference type="ARBA" id="ARBA00022832"/>
    </source>
</evidence>
<evidence type="ECO:0000256" key="6">
    <source>
        <dbReference type="ARBA" id="ARBA00022679"/>
    </source>
</evidence>
<evidence type="ECO:0000259" key="15">
    <source>
        <dbReference type="Pfam" id="PF08545"/>
    </source>
</evidence>
<feature type="domain" description="Beta-ketoacyl-[acyl-carrier-protein] synthase III N-terminal" evidence="15">
    <location>
        <begin position="107"/>
        <end position="185"/>
    </location>
</feature>
<evidence type="ECO:0000256" key="11">
    <source>
        <dbReference type="ARBA" id="ARBA00023315"/>
    </source>
</evidence>
<keyword evidence="5 13" id="KW-0444">Lipid biosynthesis</keyword>
<dbReference type="InterPro" id="IPR013751">
    <property type="entry name" value="ACP_syn_III_N"/>
</dbReference>
<dbReference type="InterPro" id="IPR013747">
    <property type="entry name" value="ACP_syn_III_C"/>
</dbReference>
<keyword evidence="7 13" id="KW-0276">Fatty acid metabolism</keyword>
<organism evidence="16 17">
    <name type="scientific">Venenivibrio stagnispumantis</name>
    <dbReference type="NCBI Taxonomy" id="407998"/>
    <lineage>
        <taxon>Bacteria</taxon>
        <taxon>Pseudomonadati</taxon>
        <taxon>Aquificota</taxon>
        <taxon>Aquificia</taxon>
        <taxon>Aquificales</taxon>
        <taxon>Hydrogenothermaceae</taxon>
        <taxon>Venenivibrio</taxon>
    </lineage>
</organism>
<dbReference type="GO" id="GO:0044550">
    <property type="term" value="P:secondary metabolite biosynthetic process"/>
    <property type="evidence" value="ECO:0007669"/>
    <property type="project" value="TreeGrafter"/>
</dbReference>
<dbReference type="InterPro" id="IPR016039">
    <property type="entry name" value="Thiolase-like"/>
</dbReference>
<keyword evidence="4 13" id="KW-0963">Cytoplasm</keyword>
<comment type="domain">
    <text evidence="13">The last Arg residue of the ACP-binding site is essential for the weak association between ACP/AcpP and FabH.</text>
</comment>
<evidence type="ECO:0000256" key="9">
    <source>
        <dbReference type="ARBA" id="ARBA00023160"/>
    </source>
</evidence>
<dbReference type="EC" id="2.3.1.180" evidence="3 13"/>
<gene>
    <name evidence="13" type="primary">fabH</name>
    <name evidence="16" type="ORF">SAMN06264868_102107</name>
</gene>
<dbReference type="GO" id="GO:0005737">
    <property type="term" value="C:cytoplasm"/>
    <property type="evidence" value="ECO:0007669"/>
    <property type="project" value="UniProtKB-SubCell"/>
</dbReference>
<comment type="subunit">
    <text evidence="13">Homodimer.</text>
</comment>
<dbReference type="GO" id="GO:0004315">
    <property type="term" value="F:3-oxoacyl-[acyl-carrier-protein] synthase activity"/>
    <property type="evidence" value="ECO:0007669"/>
    <property type="project" value="InterPro"/>
</dbReference>
<dbReference type="FunFam" id="3.40.47.10:FF:000004">
    <property type="entry name" value="3-oxoacyl-[acyl-carrier-protein] synthase 3"/>
    <property type="match status" value="1"/>
</dbReference>
<keyword evidence="9 13" id="KW-0275">Fatty acid biosynthesis</keyword>
<dbReference type="EMBL" id="FXTX01000002">
    <property type="protein sequence ID" value="SMP02972.1"/>
    <property type="molecule type" value="Genomic_DNA"/>
</dbReference>
<evidence type="ECO:0000256" key="1">
    <source>
        <dbReference type="ARBA" id="ARBA00005194"/>
    </source>
</evidence>
<dbReference type="SUPFAM" id="SSF53901">
    <property type="entry name" value="Thiolase-like"/>
    <property type="match status" value="1"/>
</dbReference>
<comment type="function">
    <text evidence="13">Catalyzes the condensation reaction of fatty acid synthesis by the addition to an acyl acceptor of two carbons from malonyl-ACP. Catalyzes the first condensation reaction which initiates fatty acid synthesis and may therefore play a role in governing the total rate of fatty acid production. Possesses both acetoacetyl-ACP synthase and acetyl transacylase activities. Its substrate specificity determines the biosynthesis of branched-chain and/or straight-chain of fatty acids.</text>
</comment>
<feature type="active site" evidence="13">
    <location>
        <position position="113"/>
    </location>
</feature>
<comment type="caution">
    <text evidence="16">The sequence shown here is derived from an EMBL/GenBank/DDBJ whole genome shotgun (WGS) entry which is preliminary data.</text>
</comment>
<dbReference type="GO" id="GO:0033818">
    <property type="term" value="F:beta-ketoacyl-acyl-carrier-protein synthase III activity"/>
    <property type="evidence" value="ECO:0007669"/>
    <property type="project" value="UniProtKB-UniRule"/>
</dbReference>